<dbReference type="GO" id="GO:0030968">
    <property type="term" value="P:endoplasmic reticulum unfolded protein response"/>
    <property type="evidence" value="ECO:0007669"/>
    <property type="project" value="TreeGrafter"/>
</dbReference>
<dbReference type="AlphaFoldDB" id="D3BD68"/>
<evidence type="ECO:0000256" key="2">
    <source>
        <dbReference type="ARBA" id="ARBA00005500"/>
    </source>
</evidence>
<dbReference type="InParanoid" id="D3BD68"/>
<sequence length="58" mass="6739">MNSRTLRQKTEKYHNNIEKRGKVEIKKKEESIGLSPYVLAFIVFVVVGSSLLQIFRSQ</sequence>
<dbReference type="STRING" id="670386.D3BD68"/>
<keyword evidence="5 7" id="KW-1133">Transmembrane helix</keyword>
<evidence type="ECO:0000256" key="1">
    <source>
        <dbReference type="ARBA" id="ARBA00004389"/>
    </source>
</evidence>
<dbReference type="Pfam" id="PF06624">
    <property type="entry name" value="RAMP4"/>
    <property type="match status" value="1"/>
</dbReference>
<dbReference type="OMA" id="TEKYHNN"/>
<organism evidence="8 9">
    <name type="scientific">Heterostelium pallidum (strain ATCC 26659 / Pp 5 / PN500)</name>
    <name type="common">Cellular slime mold</name>
    <name type="synonym">Polysphondylium pallidum</name>
    <dbReference type="NCBI Taxonomy" id="670386"/>
    <lineage>
        <taxon>Eukaryota</taxon>
        <taxon>Amoebozoa</taxon>
        <taxon>Evosea</taxon>
        <taxon>Eumycetozoa</taxon>
        <taxon>Dictyostelia</taxon>
        <taxon>Acytosteliales</taxon>
        <taxon>Acytosteliaceae</taxon>
        <taxon>Heterostelium</taxon>
    </lineage>
</organism>
<comment type="similarity">
    <text evidence="2">Belongs to the RAMP4 family.</text>
</comment>
<dbReference type="PANTHER" id="PTHR15601">
    <property type="entry name" value="STRESS ASSOCIATED ENDOPLASMIC RETICULUM PROTEIN SERP1/RAMP4"/>
    <property type="match status" value="1"/>
</dbReference>
<keyword evidence="3 7" id="KW-0812">Transmembrane</keyword>
<dbReference type="InterPro" id="IPR010580">
    <property type="entry name" value="ER_stress-assoc"/>
</dbReference>
<evidence type="ECO:0000256" key="4">
    <source>
        <dbReference type="ARBA" id="ARBA00022824"/>
    </source>
</evidence>
<dbReference type="GO" id="GO:0005789">
    <property type="term" value="C:endoplasmic reticulum membrane"/>
    <property type="evidence" value="ECO:0007669"/>
    <property type="project" value="UniProtKB-SubCell"/>
</dbReference>
<comment type="caution">
    <text evidence="8">The sequence shown here is derived from an EMBL/GenBank/DDBJ whole genome shotgun (WGS) entry which is preliminary data.</text>
</comment>
<dbReference type="RefSeq" id="XP_020432979.1">
    <property type="nucleotide sequence ID" value="XM_020577305.1"/>
</dbReference>
<dbReference type="GeneID" id="31361931"/>
<name>D3BD68_HETP5</name>
<accession>D3BD68</accession>
<dbReference type="FunCoup" id="D3BD68">
    <property type="interactions" value="61"/>
</dbReference>
<dbReference type="Proteomes" id="UP000001396">
    <property type="component" value="Unassembled WGS sequence"/>
</dbReference>
<dbReference type="EMBL" id="ADBJ01000028">
    <property type="protein sequence ID" value="EFA80860.1"/>
    <property type="molecule type" value="Genomic_DNA"/>
</dbReference>
<keyword evidence="9" id="KW-1185">Reference proteome</keyword>
<evidence type="ECO:0000256" key="5">
    <source>
        <dbReference type="ARBA" id="ARBA00022989"/>
    </source>
</evidence>
<gene>
    <name evidence="8" type="ORF">PPL_06449</name>
</gene>
<keyword evidence="6 7" id="KW-0472">Membrane</keyword>
<feature type="transmembrane region" description="Helical" evidence="7">
    <location>
        <begin position="34"/>
        <end position="55"/>
    </location>
</feature>
<keyword evidence="4" id="KW-0256">Endoplasmic reticulum</keyword>
<proteinExistence type="inferred from homology"/>
<evidence type="ECO:0000313" key="9">
    <source>
        <dbReference type="Proteomes" id="UP000001396"/>
    </source>
</evidence>
<evidence type="ECO:0000313" key="8">
    <source>
        <dbReference type="EMBL" id="EFA80860.1"/>
    </source>
</evidence>
<evidence type="ECO:0000256" key="7">
    <source>
        <dbReference type="SAM" id="Phobius"/>
    </source>
</evidence>
<protein>
    <recommendedName>
        <fullName evidence="10">Stress-associated endoplasmic reticulum protein</fullName>
    </recommendedName>
</protein>
<reference evidence="8 9" key="1">
    <citation type="journal article" date="2011" name="Genome Res.">
        <title>Phylogeny-wide analysis of social amoeba genomes highlights ancient origins for complex intercellular communication.</title>
        <authorList>
            <person name="Heidel A.J."/>
            <person name="Lawal H.M."/>
            <person name="Felder M."/>
            <person name="Schilde C."/>
            <person name="Helps N.R."/>
            <person name="Tunggal B."/>
            <person name="Rivero F."/>
            <person name="John U."/>
            <person name="Schleicher M."/>
            <person name="Eichinger L."/>
            <person name="Platzer M."/>
            <person name="Noegel A.A."/>
            <person name="Schaap P."/>
            <person name="Gloeckner G."/>
        </authorList>
    </citation>
    <scope>NUCLEOTIDE SEQUENCE [LARGE SCALE GENOMIC DNA]</scope>
    <source>
        <strain evidence="9">ATCC 26659 / Pp 5 / PN500</strain>
    </source>
</reference>
<evidence type="ECO:0008006" key="10">
    <source>
        <dbReference type="Google" id="ProtNLM"/>
    </source>
</evidence>
<dbReference type="PANTHER" id="PTHR15601:SF0">
    <property type="entry name" value="GEO09675P1"/>
    <property type="match status" value="1"/>
</dbReference>
<comment type="subcellular location">
    <subcellularLocation>
        <location evidence="1">Endoplasmic reticulum membrane</location>
        <topology evidence="1">Single-pass membrane protein</topology>
    </subcellularLocation>
</comment>
<evidence type="ECO:0000256" key="6">
    <source>
        <dbReference type="ARBA" id="ARBA00023136"/>
    </source>
</evidence>
<evidence type="ECO:0000256" key="3">
    <source>
        <dbReference type="ARBA" id="ARBA00022692"/>
    </source>
</evidence>